<organism evidence="3 4">
    <name type="scientific">Orbilia brochopaga</name>
    <dbReference type="NCBI Taxonomy" id="3140254"/>
    <lineage>
        <taxon>Eukaryota</taxon>
        <taxon>Fungi</taxon>
        <taxon>Dikarya</taxon>
        <taxon>Ascomycota</taxon>
        <taxon>Pezizomycotina</taxon>
        <taxon>Orbiliomycetes</taxon>
        <taxon>Orbiliales</taxon>
        <taxon>Orbiliaceae</taxon>
        <taxon>Orbilia</taxon>
    </lineage>
</organism>
<name>A0AAV9UYC6_9PEZI</name>
<dbReference type="InterPro" id="IPR009091">
    <property type="entry name" value="RCC1/BLIP-II"/>
</dbReference>
<feature type="repeat" description="RCC1" evidence="1">
    <location>
        <begin position="324"/>
        <end position="383"/>
    </location>
</feature>
<evidence type="ECO:0000256" key="1">
    <source>
        <dbReference type="PROSITE-ProRule" id="PRU00235"/>
    </source>
</evidence>
<dbReference type="AlphaFoldDB" id="A0AAV9UYC6"/>
<evidence type="ECO:0000313" key="3">
    <source>
        <dbReference type="EMBL" id="KAK6349859.1"/>
    </source>
</evidence>
<evidence type="ECO:0000313" key="4">
    <source>
        <dbReference type="Proteomes" id="UP001375240"/>
    </source>
</evidence>
<dbReference type="InterPro" id="IPR000408">
    <property type="entry name" value="Reg_chr_condens"/>
</dbReference>
<reference evidence="3 4" key="1">
    <citation type="submission" date="2019-10" db="EMBL/GenBank/DDBJ databases">
        <authorList>
            <person name="Palmer J.M."/>
        </authorList>
    </citation>
    <scope>NUCLEOTIDE SEQUENCE [LARGE SCALE GENOMIC DNA]</scope>
    <source>
        <strain evidence="3 4">TWF696</strain>
    </source>
</reference>
<keyword evidence="2" id="KW-0472">Membrane</keyword>
<sequence length="565" mass="62598">MFSAGRRAYLRTASHSLRQLQICQSRRTVTRQLHSASQPSRRWIGRGAVAGGGALALLGGFIAYQTLAQPSLKLDAPAPTTEKKSKPRAKPTEITRFWDRPGVYMWGSNSGRVAAPESDEAFVKAPRRIAFFDGHLLRDIQMAADKGVAVTENGDIYQWGTAYTPDCRAPVLTFPGKDIVKVGLSEDRVVALSSSGKVYSIPFSKEEQEVFAKPTEYGKMPFSSWTSAVSYRNLTPQLGWWERIVDIGVGLEHTVMLTSKGRVFTAACASYQFPLKGQLGIADMSWKNRPKPYDTPLEVTELSKSKITQIAAGDYHSVVADKDGNIFSWGDNVKGQLGFEYLDGPVFQPTPLPPRTFYKGEDVKAKLCKIYAGGQNSFFTIDAEMPDPADAKKTIKSHDIFGCGYDVYGTIGAGIWVHAQPLPQKLKEVSGLTEFSEKHGMLMPITSSYMTVGNTHAAVIMDNLASVRRGWRQADPSFGNDIMFFGGNEFYQLGNGKRVNMNKPTYVPPLEPDIGSRTRNMEDRFQVVPERKVTIVDQNSRQRSVKIEQRIVAGRDLTACYARTC</sequence>
<dbReference type="EMBL" id="JAVHNQ010000004">
    <property type="protein sequence ID" value="KAK6349859.1"/>
    <property type="molecule type" value="Genomic_DNA"/>
</dbReference>
<feature type="transmembrane region" description="Helical" evidence="2">
    <location>
        <begin position="43"/>
        <end position="64"/>
    </location>
</feature>
<gene>
    <name evidence="3" type="ORF">TWF696_006121</name>
</gene>
<dbReference type="PANTHER" id="PTHR47563">
    <property type="entry name" value="PROTEIN FMP25, MITOCHONDRIAL"/>
    <property type="match status" value="1"/>
</dbReference>
<dbReference type="PROSITE" id="PS50012">
    <property type="entry name" value="RCC1_3"/>
    <property type="match status" value="2"/>
</dbReference>
<dbReference type="InterPro" id="IPR053245">
    <property type="entry name" value="MitoProcess-Associated"/>
</dbReference>
<dbReference type="Pfam" id="PF13540">
    <property type="entry name" value="RCC1_2"/>
    <property type="match status" value="1"/>
</dbReference>
<dbReference type="Proteomes" id="UP001375240">
    <property type="component" value="Unassembled WGS sequence"/>
</dbReference>
<keyword evidence="4" id="KW-1185">Reference proteome</keyword>
<protein>
    <submittedName>
        <fullName evidence="3">Uncharacterized protein</fullName>
    </submittedName>
</protein>
<evidence type="ECO:0000256" key="2">
    <source>
        <dbReference type="SAM" id="Phobius"/>
    </source>
</evidence>
<dbReference type="GO" id="GO:0005743">
    <property type="term" value="C:mitochondrial inner membrane"/>
    <property type="evidence" value="ECO:0007669"/>
    <property type="project" value="TreeGrafter"/>
</dbReference>
<dbReference type="Gene3D" id="2.130.10.30">
    <property type="entry name" value="Regulator of chromosome condensation 1/beta-lactamase-inhibitor protein II"/>
    <property type="match status" value="1"/>
</dbReference>
<feature type="repeat" description="RCC1" evidence="1">
    <location>
        <begin position="261"/>
        <end position="323"/>
    </location>
</feature>
<dbReference type="GO" id="GO:0034551">
    <property type="term" value="P:mitochondrial respiratory chain complex III assembly"/>
    <property type="evidence" value="ECO:0007669"/>
    <property type="project" value="TreeGrafter"/>
</dbReference>
<comment type="caution">
    <text evidence="3">The sequence shown here is derived from an EMBL/GenBank/DDBJ whole genome shotgun (WGS) entry which is preliminary data.</text>
</comment>
<dbReference type="SUPFAM" id="SSF50985">
    <property type="entry name" value="RCC1/BLIP-II"/>
    <property type="match status" value="1"/>
</dbReference>
<proteinExistence type="predicted"/>
<keyword evidence="2" id="KW-0812">Transmembrane</keyword>
<accession>A0AAV9UYC6</accession>
<keyword evidence="2" id="KW-1133">Transmembrane helix</keyword>
<dbReference type="PANTHER" id="PTHR47563:SF1">
    <property type="entry name" value="PROTEIN FMP25, MITOCHONDRIAL"/>
    <property type="match status" value="1"/>
</dbReference>